<proteinExistence type="inferred from homology"/>
<keyword evidence="6 8" id="KW-1133">Transmembrane helix</keyword>
<keyword evidence="7 8" id="KW-0472">Membrane</keyword>
<dbReference type="RefSeq" id="WP_348946145.1">
    <property type="nucleotide sequence ID" value="NZ_CP157355.1"/>
</dbReference>
<feature type="transmembrane region" description="Helical" evidence="8">
    <location>
        <begin position="327"/>
        <end position="345"/>
    </location>
</feature>
<keyword evidence="3" id="KW-0813">Transport</keyword>
<feature type="transmembrane region" description="Helical" evidence="8">
    <location>
        <begin position="451"/>
        <end position="470"/>
    </location>
</feature>
<keyword evidence="5 8" id="KW-0812">Transmembrane</keyword>
<name>A0AAU7FEH4_9NEIS</name>
<dbReference type="PROSITE" id="PS01303">
    <property type="entry name" value="BCCT"/>
    <property type="match status" value="1"/>
</dbReference>
<gene>
    <name evidence="9" type="ORF">ABHF33_06490</name>
</gene>
<comment type="similarity">
    <text evidence="2">Belongs to the BCCT transporter (TC 2.A.15) family.</text>
</comment>
<feature type="transmembrane region" description="Helical" evidence="8">
    <location>
        <begin position="58"/>
        <end position="77"/>
    </location>
</feature>
<dbReference type="Pfam" id="PF02028">
    <property type="entry name" value="BCCT"/>
    <property type="match status" value="1"/>
</dbReference>
<feature type="transmembrane region" description="Helical" evidence="8">
    <location>
        <begin position="193"/>
        <end position="215"/>
    </location>
</feature>
<dbReference type="KEGG" id="cmav:ABHF33_06490"/>
<reference evidence="9" key="1">
    <citation type="submission" date="2024-05" db="EMBL/GenBank/DDBJ databases">
        <authorList>
            <person name="Yang L."/>
            <person name="Pan L."/>
        </authorList>
    </citation>
    <scope>NUCLEOTIDE SEQUENCE</scope>
    <source>
        <strain evidence="9">FCG-7</strain>
    </source>
</reference>
<evidence type="ECO:0000256" key="6">
    <source>
        <dbReference type="ARBA" id="ARBA00022989"/>
    </source>
</evidence>
<organism evidence="9">
    <name type="scientific">Chitinibacter mangrovi</name>
    <dbReference type="NCBI Taxonomy" id="3153927"/>
    <lineage>
        <taxon>Bacteria</taxon>
        <taxon>Pseudomonadati</taxon>
        <taxon>Pseudomonadota</taxon>
        <taxon>Betaproteobacteria</taxon>
        <taxon>Neisseriales</taxon>
        <taxon>Chitinibacteraceae</taxon>
        <taxon>Chitinibacter</taxon>
    </lineage>
</organism>
<feature type="transmembrane region" description="Helical" evidence="8">
    <location>
        <begin position="357"/>
        <end position="380"/>
    </location>
</feature>
<evidence type="ECO:0000256" key="1">
    <source>
        <dbReference type="ARBA" id="ARBA00004651"/>
    </source>
</evidence>
<dbReference type="EMBL" id="CP157355">
    <property type="protein sequence ID" value="XBM01908.1"/>
    <property type="molecule type" value="Genomic_DNA"/>
</dbReference>
<feature type="transmembrane region" description="Helical" evidence="8">
    <location>
        <begin position="98"/>
        <end position="117"/>
    </location>
</feature>
<dbReference type="InterPro" id="IPR000060">
    <property type="entry name" value="BCCT_transptr"/>
</dbReference>
<comment type="subcellular location">
    <subcellularLocation>
        <location evidence="1">Cell membrane</location>
        <topology evidence="1">Multi-pass membrane protein</topology>
    </subcellularLocation>
</comment>
<evidence type="ECO:0000256" key="4">
    <source>
        <dbReference type="ARBA" id="ARBA00022475"/>
    </source>
</evidence>
<feature type="transmembrane region" description="Helical" evidence="8">
    <location>
        <begin position="413"/>
        <end position="431"/>
    </location>
</feature>
<protein>
    <submittedName>
        <fullName evidence="9">BCCT family transporter</fullName>
    </submittedName>
</protein>
<dbReference type="InterPro" id="IPR018093">
    <property type="entry name" value="BCCT_CS"/>
</dbReference>
<dbReference type="NCBIfam" id="TIGR00842">
    <property type="entry name" value="bcct"/>
    <property type="match status" value="1"/>
</dbReference>
<dbReference type="GO" id="GO:0022857">
    <property type="term" value="F:transmembrane transporter activity"/>
    <property type="evidence" value="ECO:0007669"/>
    <property type="project" value="InterPro"/>
</dbReference>
<dbReference type="PANTHER" id="PTHR30047">
    <property type="entry name" value="HIGH-AFFINITY CHOLINE TRANSPORT PROTEIN-RELATED"/>
    <property type="match status" value="1"/>
</dbReference>
<dbReference type="PANTHER" id="PTHR30047:SF7">
    <property type="entry name" value="HIGH-AFFINITY CHOLINE TRANSPORT PROTEIN"/>
    <property type="match status" value="1"/>
</dbReference>
<dbReference type="GO" id="GO:0005886">
    <property type="term" value="C:plasma membrane"/>
    <property type="evidence" value="ECO:0007669"/>
    <property type="project" value="UniProtKB-SubCell"/>
</dbReference>
<evidence type="ECO:0000256" key="8">
    <source>
        <dbReference type="SAM" id="Phobius"/>
    </source>
</evidence>
<keyword evidence="4" id="KW-1003">Cell membrane</keyword>
<feature type="transmembrane region" description="Helical" evidence="8">
    <location>
        <begin position="482"/>
        <end position="503"/>
    </location>
</feature>
<feature type="transmembrane region" description="Helical" evidence="8">
    <location>
        <begin position="154"/>
        <end position="173"/>
    </location>
</feature>
<sequence>MNNTASPRLTLPRHTFNLPVLIPSLITIGLLIALTTLAPQAAESQLLIIQHWITVHFSWFYTLAVSGFFIFLIALAISDFGKIRLGADDAEPEFSLTSWLAMLFAAGMGIGLMYYGVGEPLMHYVSPPLAQGQTLEAAREAMSSTFLHWGFNAWAIYGLVGLVLAYFGFRYNLPLSLRSGLYPILRERIHGPIGHTIDVFALCCTLFGLAPSVGLGSAQLAAGLHQLTGWDTTGLAVQLGLIATVIVLAGISAATGLGKGVRRLSELNLLLAVSLLLFVLFTGPTLFLLGAFGDNLGHYLNQFINLTFRSFTYEPGSTAGWFSGWTILYWAWWISWSPFVGLFIARISRGRTIREFITGVIIIPSIFTFLWMTVFGNTVIWLDMNIAHGALAATAGNVDALLFKFFDYLPFSSIASVISMLLILVFFVTSADSGALMLDTLSSRDPEHSPVWQRLFWAVLLGLTAATLLGAGGQKALMTMTLIAALPFTMVMILLAFSLWRGLLADQRHSQQKFTPASTFWTGQHWKQRLEQILHQPSQDDVARFIRETVKPALDEVALEMQQRGCKATVTTHDDGAIALCVPQPNLRDFIYGVRAHARPVASFALRDANLPASERQHTFEPVTFFADGRRGYDIEYLRTEELIADVLKQYERYLSLSHSQNAHLINTTPEHSQGLA</sequence>
<feature type="transmembrane region" description="Helical" evidence="8">
    <location>
        <begin position="20"/>
        <end position="38"/>
    </location>
</feature>
<evidence type="ECO:0000256" key="5">
    <source>
        <dbReference type="ARBA" id="ARBA00022692"/>
    </source>
</evidence>
<evidence type="ECO:0000313" key="9">
    <source>
        <dbReference type="EMBL" id="XBM01908.1"/>
    </source>
</evidence>
<evidence type="ECO:0000256" key="3">
    <source>
        <dbReference type="ARBA" id="ARBA00022448"/>
    </source>
</evidence>
<evidence type="ECO:0000256" key="7">
    <source>
        <dbReference type="ARBA" id="ARBA00023136"/>
    </source>
</evidence>
<accession>A0AAU7FEH4</accession>
<dbReference type="AlphaFoldDB" id="A0AAU7FEH4"/>
<evidence type="ECO:0000256" key="2">
    <source>
        <dbReference type="ARBA" id="ARBA00005658"/>
    </source>
</evidence>
<feature type="transmembrane region" description="Helical" evidence="8">
    <location>
        <begin position="269"/>
        <end position="292"/>
    </location>
</feature>
<feature type="transmembrane region" description="Helical" evidence="8">
    <location>
        <begin position="235"/>
        <end position="257"/>
    </location>
</feature>